<sequence>MGLCNRMTVLDYGKVIAEGLPQDVQKDPKVIEAYLGAGVH</sequence>
<proteinExistence type="predicted"/>
<dbReference type="EMBL" id="NBTY01000091">
    <property type="protein sequence ID" value="OTP74108.1"/>
    <property type="molecule type" value="Genomic_DNA"/>
</dbReference>
<dbReference type="Pfam" id="PF12399">
    <property type="entry name" value="BCA_ABC_TP_C"/>
    <property type="match status" value="1"/>
</dbReference>
<evidence type="ECO:0000259" key="1">
    <source>
        <dbReference type="Pfam" id="PF12399"/>
    </source>
</evidence>
<name>A0A2C9XWG4_CABSO</name>
<feature type="domain" description="Branched-chain amino acid ATP-binding cassette transporter C-terminal" evidence="1">
    <location>
        <begin position="14"/>
        <end position="39"/>
    </location>
</feature>
<organism evidence="2 3">
    <name type="scientific">Caballeronia sordidicola</name>
    <name type="common">Burkholderia sordidicola</name>
    <dbReference type="NCBI Taxonomy" id="196367"/>
    <lineage>
        <taxon>Bacteria</taxon>
        <taxon>Pseudomonadati</taxon>
        <taxon>Pseudomonadota</taxon>
        <taxon>Betaproteobacteria</taxon>
        <taxon>Burkholderiales</taxon>
        <taxon>Burkholderiaceae</taxon>
        <taxon>Caballeronia</taxon>
    </lineage>
</organism>
<comment type="caution">
    <text evidence="2">The sequence shown here is derived from an EMBL/GenBank/DDBJ whole genome shotgun (WGS) entry which is preliminary data.</text>
</comment>
<dbReference type="AlphaFoldDB" id="A0A2C9XWG4"/>
<reference evidence="2 3" key="1">
    <citation type="submission" date="2017-03" db="EMBL/GenBank/DDBJ databases">
        <title>Genome analysis of strain PAMC 26510.</title>
        <authorList>
            <person name="Oh H.-M."/>
            <person name="Yang J.-A."/>
        </authorList>
    </citation>
    <scope>NUCLEOTIDE SEQUENCE [LARGE SCALE GENOMIC DNA]</scope>
    <source>
        <strain evidence="2 3">PAMC 26510</strain>
    </source>
</reference>
<gene>
    <name evidence="2" type="ORF">PAMC26510_17400</name>
</gene>
<dbReference type="Proteomes" id="UP000194546">
    <property type="component" value="Unassembled WGS sequence"/>
</dbReference>
<dbReference type="GO" id="GO:0005524">
    <property type="term" value="F:ATP binding"/>
    <property type="evidence" value="ECO:0007669"/>
    <property type="project" value="UniProtKB-KW"/>
</dbReference>
<dbReference type="InterPro" id="IPR032823">
    <property type="entry name" value="BCA_ABC_TP_C"/>
</dbReference>
<evidence type="ECO:0000313" key="3">
    <source>
        <dbReference type="Proteomes" id="UP000194546"/>
    </source>
</evidence>
<evidence type="ECO:0000313" key="2">
    <source>
        <dbReference type="EMBL" id="OTP74108.1"/>
    </source>
</evidence>
<keyword evidence="2" id="KW-0067">ATP-binding</keyword>
<keyword evidence="2" id="KW-0547">Nucleotide-binding</keyword>
<accession>A0A2C9XWG4</accession>
<protein>
    <submittedName>
        <fullName evidence="2">Branched-chain amino acid transport ATP-binding protein LivG</fullName>
    </submittedName>
</protein>